<feature type="region of interest" description="Disordered" evidence="7">
    <location>
        <begin position="442"/>
        <end position="463"/>
    </location>
</feature>
<dbReference type="SUPFAM" id="SSF47095">
    <property type="entry name" value="HMG-box"/>
    <property type="match status" value="1"/>
</dbReference>
<evidence type="ECO:0000256" key="2">
    <source>
        <dbReference type="ARBA" id="ARBA00023015"/>
    </source>
</evidence>
<feature type="compositionally biased region" description="Polar residues" evidence="7">
    <location>
        <begin position="451"/>
        <end position="463"/>
    </location>
</feature>
<dbReference type="PANTHER" id="PTHR13059:SF10">
    <property type="entry name" value="HMG BOX TRANSCRIPTION FACTOR BBX"/>
    <property type="match status" value="1"/>
</dbReference>
<keyword evidence="2" id="KW-0805">Transcription regulation</keyword>
<dbReference type="GO" id="GO:0005634">
    <property type="term" value="C:nucleus"/>
    <property type="evidence" value="ECO:0007669"/>
    <property type="project" value="UniProtKB-UniRule"/>
</dbReference>
<evidence type="ECO:0000259" key="8">
    <source>
        <dbReference type="PROSITE" id="PS50118"/>
    </source>
</evidence>
<gene>
    <name evidence="9" type="ORF">OCTVUL_1B011676</name>
</gene>
<dbReference type="InterPro" id="IPR036910">
    <property type="entry name" value="HMG_box_dom_sf"/>
</dbReference>
<evidence type="ECO:0000256" key="3">
    <source>
        <dbReference type="ARBA" id="ARBA00023125"/>
    </source>
</evidence>
<keyword evidence="10" id="KW-1185">Reference proteome</keyword>
<dbReference type="AlphaFoldDB" id="A0AA36FHT6"/>
<evidence type="ECO:0000256" key="4">
    <source>
        <dbReference type="ARBA" id="ARBA00023163"/>
    </source>
</evidence>
<proteinExistence type="predicted"/>
<feature type="DNA-binding region" description="HMG box" evidence="6">
    <location>
        <begin position="55"/>
        <end position="123"/>
    </location>
</feature>
<dbReference type="InterPro" id="IPR052412">
    <property type="entry name" value="CC-Dev_Transcription_Reg"/>
</dbReference>
<feature type="region of interest" description="Disordered" evidence="7">
    <location>
        <begin position="268"/>
        <end position="308"/>
    </location>
</feature>
<dbReference type="GO" id="GO:0000977">
    <property type="term" value="F:RNA polymerase II transcription regulatory region sequence-specific DNA binding"/>
    <property type="evidence" value="ECO:0007669"/>
    <property type="project" value="TreeGrafter"/>
</dbReference>
<dbReference type="SMART" id="SM00398">
    <property type="entry name" value="HMG"/>
    <property type="match status" value="1"/>
</dbReference>
<sequence length="832" mass="93201">MERSSARFLTGKEHRYKIFWAGNTDGVGGMGILLAEKWVDKISIAMEGIADRREARRPMNSFFIFCKRHRSMVRSKHPNLDNRSISRILGDLWANLGKEEKQQYTATAKQYKDAFMKANPDYKWHSYEKSNLLLNTSCVPTFRDDQPLPASKPNISSDITNKGFNKDCLACYRPCTTNSNNMNLLMMAIEQNATESTCNHLSQTNIKKELPEISADSPDMSMLLSQESAKVSWLSKINLQPDTENSELRLCQNWDFKNKDITQCSCEPSTNPTQHIVKESPPPSTTDNATSPHHHYKDCNESDGYKNHQGDASVDVNWAKSAGLEFQSSFEYPLRDNNIPTRKSKRRNKGAIYKNLIASGALPASRERLAEIQTIYKVTSDDSNDVYDYHQHQQYRSCEQTGRKLQRTMSESDSQLDKRYKTGDFDLEARIATLPACSMDSLGRSRKNSGKQRTCSESSRQTIMSCSTPTIRTDMLLAPPHRRRQPIYPPIVGSRKRKQPRDGIMRIVPLSKEYKHPLANVMKIPLATFYVHPSMKSYQDLQLNKKSDSHDAVTSESEGKDEDCYIASSATPNVANGEETVTAAQALTIDIKCTEGSETLKYSENLQPLSTAAACTKTGGGILTTSNLVTQSRLTFHSNHIPLATSRSLTSNNSNHCCSATYNNNDNNNNNNKNSNIYNSSNISYTATCNNNYNNNNNFNCSYNASYIKNNSISANSCNAGYNNNSNNNSYKITFNNNNNDNINKNSCFAVGASSVNRVTHMDNTKCSGDNKEKPTCPGLEVNQNLHVTGELKVTVEDQSLKRAKLGENPDFKIWISNLAEAAERSGQIPVC</sequence>
<protein>
    <recommendedName>
        <fullName evidence="8">HMG box domain-containing protein</fullName>
    </recommendedName>
</protein>
<name>A0AA36FHT6_OCTVU</name>
<evidence type="ECO:0000256" key="1">
    <source>
        <dbReference type="ARBA" id="ARBA00022553"/>
    </source>
</evidence>
<keyword evidence="3 6" id="KW-0238">DNA-binding</keyword>
<organism evidence="9 10">
    <name type="scientific">Octopus vulgaris</name>
    <name type="common">Common octopus</name>
    <dbReference type="NCBI Taxonomy" id="6645"/>
    <lineage>
        <taxon>Eukaryota</taxon>
        <taxon>Metazoa</taxon>
        <taxon>Spiralia</taxon>
        <taxon>Lophotrochozoa</taxon>
        <taxon>Mollusca</taxon>
        <taxon>Cephalopoda</taxon>
        <taxon>Coleoidea</taxon>
        <taxon>Octopodiformes</taxon>
        <taxon>Octopoda</taxon>
        <taxon>Incirrata</taxon>
        <taxon>Octopodidae</taxon>
        <taxon>Octopus</taxon>
    </lineage>
</organism>
<dbReference type="Pfam" id="PF00505">
    <property type="entry name" value="HMG_box"/>
    <property type="match status" value="1"/>
</dbReference>
<dbReference type="PROSITE" id="PS50118">
    <property type="entry name" value="HMG_BOX_2"/>
    <property type="match status" value="1"/>
</dbReference>
<keyword evidence="1" id="KW-0597">Phosphoprotein</keyword>
<reference evidence="9" key="1">
    <citation type="submission" date="2023-08" db="EMBL/GenBank/DDBJ databases">
        <authorList>
            <person name="Alioto T."/>
            <person name="Alioto T."/>
            <person name="Gomez Garrido J."/>
        </authorList>
    </citation>
    <scope>NUCLEOTIDE SEQUENCE</scope>
</reference>
<dbReference type="Gene3D" id="1.10.30.10">
    <property type="entry name" value="High mobility group box domain"/>
    <property type="match status" value="1"/>
</dbReference>
<keyword evidence="4" id="KW-0804">Transcription</keyword>
<evidence type="ECO:0000256" key="7">
    <source>
        <dbReference type="SAM" id="MobiDB-lite"/>
    </source>
</evidence>
<dbReference type="EMBL" id="OX597833">
    <property type="protein sequence ID" value="CAI9737614.1"/>
    <property type="molecule type" value="Genomic_DNA"/>
</dbReference>
<dbReference type="CDD" id="cd21989">
    <property type="entry name" value="HMG-box_HBP2"/>
    <property type="match status" value="1"/>
</dbReference>
<dbReference type="InterPro" id="IPR049523">
    <property type="entry name" value="BBX_HMG-box"/>
</dbReference>
<evidence type="ECO:0000256" key="5">
    <source>
        <dbReference type="ARBA" id="ARBA00023242"/>
    </source>
</evidence>
<feature type="compositionally biased region" description="Basic and acidic residues" evidence="7">
    <location>
        <begin position="297"/>
        <end position="308"/>
    </location>
</feature>
<dbReference type="GO" id="GO:0000981">
    <property type="term" value="F:DNA-binding transcription factor activity, RNA polymerase II-specific"/>
    <property type="evidence" value="ECO:0007669"/>
    <property type="project" value="TreeGrafter"/>
</dbReference>
<dbReference type="InterPro" id="IPR009071">
    <property type="entry name" value="HMG_box_dom"/>
</dbReference>
<evidence type="ECO:0000256" key="6">
    <source>
        <dbReference type="PROSITE-ProRule" id="PRU00267"/>
    </source>
</evidence>
<dbReference type="PANTHER" id="PTHR13059">
    <property type="entry name" value="HMG-BOX TRANSCRIPTION FACTOR BBX"/>
    <property type="match status" value="1"/>
</dbReference>
<feature type="domain" description="HMG box" evidence="8">
    <location>
        <begin position="55"/>
        <end position="123"/>
    </location>
</feature>
<evidence type="ECO:0000313" key="10">
    <source>
        <dbReference type="Proteomes" id="UP001162480"/>
    </source>
</evidence>
<accession>A0AA36FHT6</accession>
<keyword evidence="5 6" id="KW-0539">Nucleus</keyword>
<dbReference type="Proteomes" id="UP001162480">
    <property type="component" value="Chromosome 20"/>
</dbReference>
<evidence type="ECO:0000313" key="9">
    <source>
        <dbReference type="EMBL" id="CAI9737614.1"/>
    </source>
</evidence>